<sequence length="283" mass="31923">MKKHKANYLITKSSGETAPFSYSKLKKSLSAAGASEAIIEDIIAQIEDQLYQGIPTRKIYKKAFALLKRKPGALAARYKLKSAIMELGPSGYPFERFVGEIFKEQGYNVAVGQIMKGHCVSHEVDVVATRGNLHLLIECKFHNQANYQCDVKTPLYIHSRFRDMETELKKREGREDIEYQGWAVTNTRFTSDAIAYGTCAGLHMLGWNFPEGRGLKELVEQSGIHPITSLTTLTSFEKQHLLQEKVVLCKEICHSPALLEDLGIGTERLHRIMREAYDLCQPS</sequence>
<dbReference type="GO" id="GO:0005524">
    <property type="term" value="F:ATP binding"/>
    <property type="evidence" value="ECO:0007669"/>
    <property type="project" value="UniProtKB-UniRule"/>
</dbReference>
<dbReference type="Pfam" id="PF03477">
    <property type="entry name" value="ATP-cone"/>
    <property type="match status" value="1"/>
</dbReference>
<keyword evidence="2 3" id="KW-0067">ATP-binding</keyword>
<evidence type="ECO:0000256" key="3">
    <source>
        <dbReference type="PROSITE-ProRule" id="PRU00492"/>
    </source>
</evidence>
<dbReference type="AlphaFoldDB" id="A0A0H4VMP3"/>
<dbReference type="InterPro" id="IPR005144">
    <property type="entry name" value="ATP-cone_dom"/>
</dbReference>
<evidence type="ECO:0000313" key="6">
    <source>
        <dbReference type="Proteomes" id="UP000036458"/>
    </source>
</evidence>
<reference evidence="5 6" key="1">
    <citation type="submission" date="2015-01" db="EMBL/GenBank/DDBJ databases">
        <title>Rufibacter sp./DG31D/ whole genome sequencing.</title>
        <authorList>
            <person name="Kim M.K."/>
            <person name="Srinivasan S."/>
            <person name="Lee J.-J."/>
        </authorList>
    </citation>
    <scope>NUCLEOTIDE SEQUENCE [LARGE SCALE GENOMIC DNA]</scope>
    <source>
        <strain evidence="5 6">DG31D</strain>
    </source>
</reference>
<evidence type="ECO:0000256" key="2">
    <source>
        <dbReference type="ARBA" id="ARBA00022840"/>
    </source>
</evidence>
<evidence type="ECO:0000256" key="1">
    <source>
        <dbReference type="ARBA" id="ARBA00022741"/>
    </source>
</evidence>
<keyword evidence="6" id="KW-1185">Reference proteome</keyword>
<dbReference type="Proteomes" id="UP000036458">
    <property type="component" value="Chromosome"/>
</dbReference>
<accession>A0A0H4VMP3</accession>
<dbReference type="CDD" id="cd22308">
    <property type="entry name" value="Af1548-like"/>
    <property type="match status" value="1"/>
</dbReference>
<feature type="domain" description="ATP-cone" evidence="4">
    <location>
        <begin position="8"/>
        <end position="89"/>
    </location>
</feature>
<dbReference type="STRING" id="1379910.TH63_05005"/>
<dbReference type="SUPFAM" id="SSF52980">
    <property type="entry name" value="Restriction endonuclease-like"/>
    <property type="match status" value="1"/>
</dbReference>
<dbReference type="RefSeq" id="WP_048919984.1">
    <property type="nucleotide sequence ID" value="NZ_CP010777.1"/>
</dbReference>
<dbReference type="PATRIC" id="fig|1379910.4.peg.1087"/>
<dbReference type="PROSITE" id="PS51161">
    <property type="entry name" value="ATP_CONE"/>
    <property type="match status" value="1"/>
</dbReference>
<dbReference type="InterPro" id="IPR011856">
    <property type="entry name" value="tRNA_endonuc-like_dom_sf"/>
</dbReference>
<evidence type="ECO:0000259" key="4">
    <source>
        <dbReference type="PROSITE" id="PS51161"/>
    </source>
</evidence>
<organism evidence="5 6">
    <name type="scientific">Rufibacter radiotolerans</name>
    <dbReference type="NCBI Taxonomy" id="1379910"/>
    <lineage>
        <taxon>Bacteria</taxon>
        <taxon>Pseudomonadati</taxon>
        <taxon>Bacteroidota</taxon>
        <taxon>Cytophagia</taxon>
        <taxon>Cytophagales</taxon>
        <taxon>Hymenobacteraceae</taxon>
        <taxon>Rufibacter</taxon>
    </lineage>
</organism>
<dbReference type="EMBL" id="CP010777">
    <property type="protein sequence ID" value="AKQ45137.1"/>
    <property type="molecule type" value="Genomic_DNA"/>
</dbReference>
<dbReference type="Gene3D" id="3.40.1350.10">
    <property type="match status" value="1"/>
</dbReference>
<name>A0A0H4VMP3_9BACT</name>
<protein>
    <submittedName>
        <fullName evidence="5">ATPase</fullName>
    </submittedName>
</protein>
<proteinExistence type="predicted"/>
<dbReference type="GO" id="GO:0003676">
    <property type="term" value="F:nucleic acid binding"/>
    <property type="evidence" value="ECO:0007669"/>
    <property type="project" value="InterPro"/>
</dbReference>
<evidence type="ECO:0000313" key="5">
    <source>
        <dbReference type="EMBL" id="AKQ45137.1"/>
    </source>
</evidence>
<gene>
    <name evidence="5" type="ORF">TH63_05005</name>
</gene>
<dbReference type="KEGG" id="ruf:TH63_05005"/>
<keyword evidence="1 3" id="KW-0547">Nucleotide-binding</keyword>
<dbReference type="OrthoDB" id="320396at2"/>
<dbReference type="InterPro" id="IPR011335">
    <property type="entry name" value="Restrct_endonuc-II-like"/>
</dbReference>